<keyword evidence="1" id="KW-0678">Repressor</keyword>
<dbReference type="GO" id="GO:0000976">
    <property type="term" value="F:transcription cis-regulatory region binding"/>
    <property type="evidence" value="ECO:0007669"/>
    <property type="project" value="TreeGrafter"/>
</dbReference>
<dbReference type="Pfam" id="PF00356">
    <property type="entry name" value="LacI"/>
    <property type="match status" value="1"/>
</dbReference>
<dbReference type="PRINTS" id="PR00036">
    <property type="entry name" value="HTHLACI"/>
</dbReference>
<keyword evidence="3" id="KW-0238">DNA-binding</keyword>
<dbReference type="Gene3D" id="1.10.260.40">
    <property type="entry name" value="lambda repressor-like DNA-binding domains"/>
    <property type="match status" value="1"/>
</dbReference>
<dbReference type="PANTHER" id="PTHR30146:SF148">
    <property type="entry name" value="HTH-TYPE TRANSCRIPTIONAL REPRESSOR PURR-RELATED"/>
    <property type="match status" value="1"/>
</dbReference>
<protein>
    <submittedName>
        <fullName evidence="7">Ribose operon repressor</fullName>
    </submittedName>
</protein>
<dbReference type="PANTHER" id="PTHR30146">
    <property type="entry name" value="LACI-RELATED TRANSCRIPTIONAL REPRESSOR"/>
    <property type="match status" value="1"/>
</dbReference>
<keyword evidence="8" id="KW-1185">Reference proteome</keyword>
<dbReference type="SUPFAM" id="SSF53822">
    <property type="entry name" value="Periplasmic binding protein-like I"/>
    <property type="match status" value="1"/>
</dbReference>
<proteinExistence type="predicted"/>
<dbReference type="InterPro" id="IPR028082">
    <property type="entry name" value="Peripla_BP_I"/>
</dbReference>
<evidence type="ECO:0000256" key="3">
    <source>
        <dbReference type="ARBA" id="ARBA00023125"/>
    </source>
</evidence>
<dbReference type="PROSITE" id="PS00356">
    <property type="entry name" value="HTH_LACI_1"/>
    <property type="match status" value="1"/>
</dbReference>
<reference evidence="7 8" key="2">
    <citation type="submission" date="2017-06" db="EMBL/GenBank/DDBJ databases">
        <authorList>
            <person name="Kim H.J."/>
            <person name="Triplett B.A."/>
        </authorList>
    </citation>
    <scope>NUCLEOTIDE SEQUENCE [LARGE SCALE GENOMIC DNA]</scope>
    <source>
        <strain evidence="7">Kingella_eburonensis</strain>
    </source>
</reference>
<evidence type="ECO:0000256" key="4">
    <source>
        <dbReference type="ARBA" id="ARBA00023163"/>
    </source>
</evidence>
<keyword evidence="4" id="KW-0804">Transcription</keyword>
<dbReference type="STRING" id="1522312.GCA_900177895_02254"/>
<dbReference type="Proteomes" id="UP000215450">
    <property type="component" value="Unassembled WGS sequence"/>
</dbReference>
<keyword evidence="2" id="KW-0805">Transcription regulation</keyword>
<dbReference type="EMBL" id="FXUV01000085">
    <property type="protein sequence ID" value="SMQ13635.1"/>
    <property type="molecule type" value="Genomic_DNA"/>
</dbReference>
<organism evidence="7 8">
    <name type="scientific">Kingella negevensis</name>
    <dbReference type="NCBI Taxonomy" id="1522312"/>
    <lineage>
        <taxon>Bacteria</taxon>
        <taxon>Pseudomonadati</taxon>
        <taxon>Pseudomonadota</taxon>
        <taxon>Betaproteobacteria</taxon>
        <taxon>Neisseriales</taxon>
        <taxon>Neisseriaceae</taxon>
        <taxon>Kingella</taxon>
    </lineage>
</organism>
<dbReference type="SMART" id="SM00354">
    <property type="entry name" value="HTH_LACI"/>
    <property type="match status" value="1"/>
</dbReference>
<gene>
    <name evidence="7" type="primary">rbsR</name>
    <name evidence="6" type="ORF">KEBURONENSIS_00703</name>
    <name evidence="7" type="ORF">KEBURONENSIS_01183</name>
</gene>
<dbReference type="InterPro" id="IPR046335">
    <property type="entry name" value="LacI/GalR-like_sensor"/>
</dbReference>
<sequence length="346" mass="38610">MTTIYDVAKHAGVSPKTVSRVLNQDKSVKDSTRERVERSMNELGYIPSSAARTLRSHRSGLIGVIMGVTTDNIEAADIQGGLPDIFLTKGAHMVAEQTGKTLLVLHCGNNPNRLADAIRRFQQYRAEGIVCVSEFHQKIALPFKPDCPVVLLNCFDDDNTPAVLPDDESNQRRLTEHLIAHGHKRIAYLTPPNHISATPLRLAGYRAALQQAQLSTDENLIATGYTTRHNSIDDLWQALHHVLQQPERPSVICCGNDEMAMRVYGMLRTEGIKVPEEISVAGFDDHKQIAETLYPALTTVELPYTEMGKRAIEILLRQIEQKTQPENAHEWVEGKVIWRDSVLKAA</sequence>
<dbReference type="RefSeq" id="WP_095063536.1">
    <property type="nucleotide sequence ID" value="NZ_CP123447.1"/>
</dbReference>
<evidence type="ECO:0000256" key="1">
    <source>
        <dbReference type="ARBA" id="ARBA00022491"/>
    </source>
</evidence>
<dbReference type="GO" id="GO:0003700">
    <property type="term" value="F:DNA-binding transcription factor activity"/>
    <property type="evidence" value="ECO:0007669"/>
    <property type="project" value="TreeGrafter"/>
</dbReference>
<dbReference type="CDD" id="cd01392">
    <property type="entry name" value="HTH_LacI"/>
    <property type="match status" value="1"/>
</dbReference>
<evidence type="ECO:0000313" key="8">
    <source>
        <dbReference type="Proteomes" id="UP000215450"/>
    </source>
</evidence>
<dbReference type="Gene3D" id="3.40.50.2300">
    <property type="match status" value="2"/>
</dbReference>
<accession>A0A238TB07</accession>
<evidence type="ECO:0000256" key="2">
    <source>
        <dbReference type="ARBA" id="ARBA00023015"/>
    </source>
</evidence>
<feature type="domain" description="HTH lacI-type" evidence="5">
    <location>
        <begin position="2"/>
        <end position="56"/>
    </location>
</feature>
<dbReference type="AlphaFoldDB" id="A0A238TB07"/>
<dbReference type="Pfam" id="PF13377">
    <property type="entry name" value="Peripla_BP_3"/>
    <property type="match status" value="1"/>
</dbReference>
<dbReference type="SUPFAM" id="SSF47413">
    <property type="entry name" value="lambda repressor-like DNA-binding domains"/>
    <property type="match status" value="1"/>
</dbReference>
<reference evidence="6" key="1">
    <citation type="submission" date="2017-05" db="EMBL/GenBank/DDBJ databases">
        <authorList>
            <person name="Song R."/>
            <person name="Chenine A.L."/>
            <person name="Ruprecht R.M."/>
        </authorList>
    </citation>
    <scope>NUCLEOTIDE SEQUENCE</scope>
    <source>
        <strain evidence="6">Kingella_eburonensis</strain>
    </source>
</reference>
<evidence type="ECO:0000313" key="7">
    <source>
        <dbReference type="EMBL" id="SNB66875.1"/>
    </source>
</evidence>
<dbReference type="EMBL" id="FXUV02000020">
    <property type="protein sequence ID" value="SNB66875.1"/>
    <property type="molecule type" value="Genomic_DNA"/>
</dbReference>
<evidence type="ECO:0000259" key="5">
    <source>
        <dbReference type="PROSITE" id="PS50932"/>
    </source>
</evidence>
<dbReference type="InterPro" id="IPR000843">
    <property type="entry name" value="HTH_LacI"/>
</dbReference>
<evidence type="ECO:0000313" key="6">
    <source>
        <dbReference type="EMBL" id="SMQ13635.1"/>
    </source>
</evidence>
<name>A0A238TB07_9NEIS</name>
<dbReference type="OrthoDB" id="269117at2"/>
<dbReference type="CDD" id="cd06288">
    <property type="entry name" value="PBP1_sucrose_transcription_regulator"/>
    <property type="match status" value="1"/>
</dbReference>
<dbReference type="InterPro" id="IPR010982">
    <property type="entry name" value="Lambda_DNA-bd_dom_sf"/>
</dbReference>
<dbReference type="PROSITE" id="PS50932">
    <property type="entry name" value="HTH_LACI_2"/>
    <property type="match status" value="1"/>
</dbReference>